<dbReference type="InterPro" id="IPR035985">
    <property type="entry name" value="Ubiquitin-activating_enz"/>
</dbReference>
<dbReference type="GO" id="GO:0008641">
    <property type="term" value="F:ubiquitin-like modifier activating enzyme activity"/>
    <property type="evidence" value="ECO:0007669"/>
    <property type="project" value="InterPro"/>
</dbReference>
<feature type="transmembrane region" description="Helical" evidence="2">
    <location>
        <begin position="34"/>
        <end position="53"/>
    </location>
</feature>
<name>A0AAW7Z1G3_9ALTE</name>
<dbReference type="GO" id="GO:0005829">
    <property type="term" value="C:cytosol"/>
    <property type="evidence" value="ECO:0007669"/>
    <property type="project" value="TreeGrafter"/>
</dbReference>
<dbReference type="Pfam" id="PF00899">
    <property type="entry name" value="ThiF"/>
    <property type="match status" value="1"/>
</dbReference>
<evidence type="ECO:0000256" key="2">
    <source>
        <dbReference type="SAM" id="Phobius"/>
    </source>
</evidence>
<proteinExistence type="inferred from homology"/>
<dbReference type="SUPFAM" id="SSF69572">
    <property type="entry name" value="Activating enzymes of the ubiquitin-like proteins"/>
    <property type="match status" value="1"/>
</dbReference>
<evidence type="ECO:0000259" key="3">
    <source>
        <dbReference type="Pfam" id="PF00899"/>
    </source>
</evidence>
<dbReference type="Gene3D" id="3.40.50.720">
    <property type="entry name" value="NAD(P)-binding Rossmann-like Domain"/>
    <property type="match status" value="1"/>
</dbReference>
<protein>
    <submittedName>
        <fullName evidence="4">HesA/MoeB/ThiF family protein</fullName>
    </submittedName>
</protein>
<evidence type="ECO:0000256" key="1">
    <source>
        <dbReference type="ARBA" id="ARBA00009919"/>
    </source>
</evidence>
<evidence type="ECO:0000313" key="5">
    <source>
        <dbReference type="Proteomes" id="UP001170717"/>
    </source>
</evidence>
<dbReference type="GO" id="GO:0008146">
    <property type="term" value="F:sulfotransferase activity"/>
    <property type="evidence" value="ECO:0007669"/>
    <property type="project" value="TreeGrafter"/>
</dbReference>
<gene>
    <name evidence="4" type="ORF">Q4527_09175</name>
</gene>
<dbReference type="InterPro" id="IPR000594">
    <property type="entry name" value="ThiF_NAD_FAD-bd"/>
</dbReference>
<accession>A0AAW7Z1G3</accession>
<feature type="domain" description="THIF-type NAD/FAD binding fold" evidence="3">
    <location>
        <begin position="14"/>
        <end position="247"/>
    </location>
</feature>
<keyword evidence="2" id="KW-0812">Transmembrane</keyword>
<dbReference type="InterPro" id="IPR045886">
    <property type="entry name" value="ThiF/MoeB/HesA"/>
</dbReference>
<dbReference type="PANTHER" id="PTHR10953">
    <property type="entry name" value="UBIQUITIN-ACTIVATING ENZYME E1"/>
    <property type="match status" value="1"/>
</dbReference>
<dbReference type="EMBL" id="JAUOQI010000005">
    <property type="protein sequence ID" value="MDO6577565.1"/>
    <property type="molecule type" value="Genomic_DNA"/>
</dbReference>
<dbReference type="FunFam" id="3.40.50.720:FF:000080">
    <property type="entry name" value="Thiazole biosynthesis adenylyltransferase ThiF"/>
    <property type="match status" value="1"/>
</dbReference>
<evidence type="ECO:0000313" key="4">
    <source>
        <dbReference type="EMBL" id="MDO6577565.1"/>
    </source>
</evidence>
<sequence length="254" mass="27716">MNSVHLSSDDISRYSRQLMLDDIDEKGQARLKQAYAVIIGLGGLGSLVARYLVGAGIGKVLLVDNDTVDKSNIHRQVLFNQEHIGQHKTQASYAQLRLVNPNTQIELAEVQANSSNLVSLISGAHCVLDCSDNITTRKAINAACVNQRTALFIAAASQYSWQALNLQLNENNHGCYACLLAQTKVQEDCISQGILGPVVGMAACYQATQALLYMANPKVNIAWGQYTIMNVASAQFQSFSLPPYKHCEVCQCHT</sequence>
<dbReference type="CDD" id="cd00757">
    <property type="entry name" value="ThiF_MoeB_HesA_family"/>
    <property type="match status" value="1"/>
</dbReference>
<dbReference type="Proteomes" id="UP001170717">
    <property type="component" value="Unassembled WGS sequence"/>
</dbReference>
<comment type="similarity">
    <text evidence="1">Belongs to the HesA/MoeB/ThiF family.</text>
</comment>
<organism evidence="4 5">
    <name type="scientific">Alteromonas stellipolaris</name>
    <dbReference type="NCBI Taxonomy" id="233316"/>
    <lineage>
        <taxon>Bacteria</taxon>
        <taxon>Pseudomonadati</taxon>
        <taxon>Pseudomonadota</taxon>
        <taxon>Gammaproteobacteria</taxon>
        <taxon>Alteromonadales</taxon>
        <taxon>Alteromonadaceae</taxon>
        <taxon>Alteromonas/Salinimonas group</taxon>
        <taxon>Alteromonas</taxon>
    </lineage>
</organism>
<keyword evidence="2" id="KW-1133">Transmembrane helix</keyword>
<keyword evidence="2" id="KW-0472">Membrane</keyword>
<dbReference type="AlphaFoldDB" id="A0AAW7Z1G3"/>
<dbReference type="PANTHER" id="PTHR10953:SF240">
    <property type="entry name" value="SULFUR CARRIER PROTEIN THIS ADENYLYLTRANSFERASE"/>
    <property type="match status" value="1"/>
</dbReference>
<dbReference type="GO" id="GO:0016779">
    <property type="term" value="F:nucleotidyltransferase activity"/>
    <property type="evidence" value="ECO:0007669"/>
    <property type="project" value="TreeGrafter"/>
</dbReference>
<comment type="caution">
    <text evidence="4">The sequence shown here is derived from an EMBL/GenBank/DDBJ whole genome shotgun (WGS) entry which is preliminary data.</text>
</comment>
<reference evidence="4" key="1">
    <citation type="submission" date="2023-07" db="EMBL/GenBank/DDBJ databases">
        <title>Genome content predicts the carbon catabolic preferences of heterotrophic bacteria.</title>
        <authorList>
            <person name="Gralka M."/>
        </authorList>
    </citation>
    <scope>NUCLEOTIDE SEQUENCE</scope>
    <source>
        <strain evidence="4">F2M12</strain>
    </source>
</reference>
<dbReference type="RefSeq" id="WP_061996815.1">
    <property type="nucleotide sequence ID" value="NZ_JAUOQI010000005.1"/>
</dbReference>
<dbReference type="GO" id="GO:0004792">
    <property type="term" value="F:thiosulfate-cyanide sulfurtransferase activity"/>
    <property type="evidence" value="ECO:0007669"/>
    <property type="project" value="TreeGrafter"/>
</dbReference>